<proteinExistence type="inferred from homology"/>
<dbReference type="SMART" id="SM00642">
    <property type="entry name" value="Aamy"/>
    <property type="match status" value="1"/>
</dbReference>
<sequence length="446" mass="52591">MDWKNKVIYQIYPRSFYDSSGSGIGDIEGIIQKVDYLKNLSVDYIWISPFFKSPQKDFGYDVSSYREVDPIFGSNDDLKRLVDVCHKNGLKVIIDLVLSHTSDEHPWFKQSENKANNFDDWYVWCDGDFNQPPNNWLSVFGGPSWKWSTNRGAYYLHNFLESQPDLNFHNIEVQKQMLEEIKFWLDFGIDGFRFDVINFLFHDKNFRDNPLKDPKDVRPLGFNKGNPYGLQIHKYDNTRPETEDYVKKIRSLLNRYNAISIGEIVADEPMDVIARYAKKDSLHMAYCFEFLSDDFQLDKVDEVVNLFFKKNKESWPCWSFSNHDAKRIVSRANMDSKKIMKKLLELKGNICIYQGEELGLPETIVDFDDIQDPFGKSFWPEFKGRDGCRTPMPWDSNLSYFGFSNSMPWLKHNENYKKLSVNLQEKDPDSMLNYTKKLILERKKLF</sequence>
<feature type="domain" description="Glycosyl hydrolase family 13 catalytic" evidence="4">
    <location>
        <begin position="10"/>
        <end position="389"/>
    </location>
</feature>
<evidence type="ECO:0000256" key="3">
    <source>
        <dbReference type="ARBA" id="ARBA00023295"/>
    </source>
</evidence>
<dbReference type="EMBL" id="SHBE01000002">
    <property type="protein sequence ID" value="RZO26839.1"/>
    <property type="molecule type" value="Genomic_DNA"/>
</dbReference>
<dbReference type="Proteomes" id="UP000315825">
    <property type="component" value="Unassembled WGS sequence"/>
</dbReference>
<dbReference type="InterPro" id="IPR045857">
    <property type="entry name" value="O16G_dom_2"/>
</dbReference>
<comment type="similarity">
    <text evidence="1">Belongs to the glycosyl hydrolase 13 family.</text>
</comment>
<dbReference type="AlphaFoldDB" id="A0A520N056"/>
<dbReference type="InterPro" id="IPR017853">
    <property type="entry name" value="GH"/>
</dbReference>
<evidence type="ECO:0000256" key="2">
    <source>
        <dbReference type="ARBA" id="ARBA00022801"/>
    </source>
</evidence>
<keyword evidence="3" id="KW-0326">Glycosidase</keyword>
<dbReference type="PANTHER" id="PTHR10357">
    <property type="entry name" value="ALPHA-AMYLASE FAMILY MEMBER"/>
    <property type="match status" value="1"/>
</dbReference>
<dbReference type="SUPFAM" id="SSF51445">
    <property type="entry name" value="(Trans)glycosidases"/>
    <property type="match status" value="1"/>
</dbReference>
<dbReference type="InterPro" id="IPR006047">
    <property type="entry name" value="GH13_cat_dom"/>
</dbReference>
<organism evidence="5 6">
    <name type="scientific">SAR86 cluster bacterium</name>
    <dbReference type="NCBI Taxonomy" id="2030880"/>
    <lineage>
        <taxon>Bacteria</taxon>
        <taxon>Pseudomonadati</taxon>
        <taxon>Pseudomonadota</taxon>
        <taxon>Gammaproteobacteria</taxon>
        <taxon>SAR86 cluster</taxon>
    </lineage>
</organism>
<evidence type="ECO:0000313" key="6">
    <source>
        <dbReference type="Proteomes" id="UP000315825"/>
    </source>
</evidence>
<gene>
    <name evidence="5" type="ORF">EVA92_01425</name>
</gene>
<dbReference type="FunFam" id="3.90.400.10:FF:000002">
    <property type="entry name" value="Sucrose isomerase"/>
    <property type="match status" value="1"/>
</dbReference>
<dbReference type="Gene3D" id="3.20.20.80">
    <property type="entry name" value="Glycosidases"/>
    <property type="match status" value="1"/>
</dbReference>
<keyword evidence="2" id="KW-0378">Hydrolase</keyword>
<name>A0A520N056_9GAMM</name>
<dbReference type="GO" id="GO:0004556">
    <property type="term" value="F:alpha-amylase activity"/>
    <property type="evidence" value="ECO:0007669"/>
    <property type="project" value="TreeGrafter"/>
</dbReference>
<dbReference type="GO" id="GO:0009313">
    <property type="term" value="P:oligosaccharide catabolic process"/>
    <property type="evidence" value="ECO:0007669"/>
    <property type="project" value="TreeGrafter"/>
</dbReference>
<comment type="caution">
    <text evidence="5">The sequence shown here is derived from an EMBL/GenBank/DDBJ whole genome shotgun (WGS) entry which is preliminary data.</text>
</comment>
<protein>
    <submittedName>
        <fullName evidence="5">Alpha-glucosidase</fullName>
    </submittedName>
</protein>
<dbReference type="PANTHER" id="PTHR10357:SF179">
    <property type="entry name" value="NEUTRAL AND BASIC AMINO ACID TRANSPORT PROTEIN RBAT"/>
    <property type="match status" value="1"/>
</dbReference>
<evidence type="ECO:0000259" key="4">
    <source>
        <dbReference type="SMART" id="SM00642"/>
    </source>
</evidence>
<evidence type="ECO:0000313" key="5">
    <source>
        <dbReference type="EMBL" id="RZO26839.1"/>
    </source>
</evidence>
<dbReference type="Pfam" id="PF00128">
    <property type="entry name" value="Alpha-amylase"/>
    <property type="match status" value="1"/>
</dbReference>
<evidence type="ECO:0000256" key="1">
    <source>
        <dbReference type="ARBA" id="ARBA00008061"/>
    </source>
</evidence>
<accession>A0A520N056</accession>
<reference evidence="5 6" key="1">
    <citation type="submission" date="2019-02" db="EMBL/GenBank/DDBJ databases">
        <title>Prokaryotic population dynamics and viral predation in marine succession experiment using metagenomics: the confinement effect.</title>
        <authorList>
            <person name="Haro-Moreno J.M."/>
            <person name="Rodriguez-Valera F."/>
            <person name="Lopez-Perez M."/>
        </authorList>
    </citation>
    <scope>NUCLEOTIDE SEQUENCE [LARGE SCALE GENOMIC DNA]</scope>
    <source>
        <strain evidence="5">MED-G159</strain>
    </source>
</reference>
<dbReference type="Gene3D" id="3.90.400.10">
    <property type="entry name" value="Oligo-1,6-glucosidase, Domain 2"/>
    <property type="match status" value="1"/>
</dbReference>